<feature type="DNA-binding region" description="OmpR/PhoB-type" evidence="7">
    <location>
        <begin position="1"/>
        <end position="99"/>
    </location>
</feature>
<evidence type="ECO:0000256" key="1">
    <source>
        <dbReference type="ARBA" id="ARBA00005820"/>
    </source>
</evidence>
<keyword evidence="6" id="KW-0802">TPR repeat</keyword>
<dbReference type="Proteomes" id="UP001205612">
    <property type="component" value="Unassembled WGS sequence"/>
</dbReference>
<dbReference type="InterPro" id="IPR016032">
    <property type="entry name" value="Sig_transdc_resp-reg_C-effctor"/>
</dbReference>
<feature type="domain" description="OmpR/PhoB-type" evidence="9">
    <location>
        <begin position="1"/>
        <end position="99"/>
    </location>
</feature>
<dbReference type="Gene3D" id="3.40.50.300">
    <property type="entry name" value="P-loop containing nucleotide triphosphate hydrolases"/>
    <property type="match status" value="1"/>
</dbReference>
<dbReference type="InterPro" id="IPR027417">
    <property type="entry name" value="P-loop_NTPase"/>
</dbReference>
<reference evidence="10 11" key="1">
    <citation type="submission" date="2022-08" db="EMBL/GenBank/DDBJ databases">
        <authorList>
            <person name="Somphong A."/>
            <person name="Phongsopitanun W."/>
        </authorList>
    </citation>
    <scope>NUCLEOTIDE SEQUENCE [LARGE SCALE GENOMIC DNA]</scope>
    <source>
        <strain evidence="10 11">LP11</strain>
    </source>
</reference>
<dbReference type="CDD" id="cd15831">
    <property type="entry name" value="BTAD"/>
    <property type="match status" value="1"/>
</dbReference>
<comment type="caution">
    <text evidence="10">The sequence shown here is derived from an EMBL/GenBank/DDBJ whole genome shotgun (WGS) entry which is preliminary data.</text>
</comment>
<keyword evidence="11" id="KW-1185">Reference proteome</keyword>
<dbReference type="Pfam" id="PF13424">
    <property type="entry name" value="TPR_12"/>
    <property type="match status" value="2"/>
</dbReference>
<dbReference type="Gene3D" id="1.10.10.10">
    <property type="entry name" value="Winged helix-like DNA-binding domain superfamily/Winged helix DNA-binding domain"/>
    <property type="match status" value="1"/>
</dbReference>
<comment type="similarity">
    <text evidence="1">Belongs to the AfsR/DnrI/RedD regulatory family.</text>
</comment>
<dbReference type="InterPro" id="IPR011990">
    <property type="entry name" value="TPR-like_helical_dom_sf"/>
</dbReference>
<sequence>MSGSAERFAVLGPVRAWYGVEEVNLGSPQQRVTTAVLLLRRSYPVPTGELLEAVWGERPPRSAVNQLHIHVHKLRRAMERAGGRSPLIESVPGGYRLPLPSGAVDVEVFQEKVARALRTRPSEAGQAIVLLREALALWQGDALADLPGNWARAQRVRLDQLRLEARENLFRRCLENGSHRDVVAEAPDVIARYPLDERFREIHMLALYRAGQRAAALAAYTDARKLLSAELGVGPGPALRTLHERILRGDTGLLAPEPVEHTGTGTAEPSPTTPSPHSSPAPHPARVPAPAQLPHDLPVFSGRHQELDELIQSARTGRRQGAGAVVCVVAGAAGVGKTTLAVHAAHRLAEDYPDGQLHLDLHGFDAHESPISPRRALRLVLEAFGVSGDRLPEDATARAALYRGLLADRRVLLLLDNARDARQIRPLLPPSPGSLVLTTSRDQLTALVVRDGAHHLRLEALAPAAAHALLTRRLGAARVDADPAATRLVIERSAGLPLALALVAARATTCRVPSLTVLADELRAADATLDALGDADSTLDVRSVFSWSYDALSHEAARLYRLTALAPGTGCSHTALAALAGLPRTHVRPLVHELTAAHLMDEPDPGRFVSHDLLREYAAGQLAAHEDADARTAAFRRLLAHYLRTAHAAARVLSVHLPPLAPHPEAIDAPAEDIPDLERALTWFAREDDALTHLVERAGATPGCETQTWQLVWALTEHLQREGRWDDRIAAQHTALRAAERGADRLGQAHSRRNLARAYGQAGRYDEAQTHLTAAIGLFGVLGDSDGQARCLNNLAAVLTLRGEHAAAVPHAERAVALSEAAGDLRGLGPALNNLGWIHAQNGAFEESLDCCRRALDALRSVGDRAAEAGTLDTLGYVHHRLGEHEQALACYRRALEIDRELDDSFNEADTLSHVGETRFAMGDPDGARKAWEASLDIFEERDPHAAERVATLLKSLGGPEPR</sequence>
<evidence type="ECO:0000256" key="7">
    <source>
        <dbReference type="PROSITE-ProRule" id="PRU01091"/>
    </source>
</evidence>
<keyword evidence="3" id="KW-0805">Transcription regulation</keyword>
<dbReference type="Gene3D" id="1.25.40.10">
    <property type="entry name" value="Tetratricopeptide repeat domain"/>
    <property type="match status" value="2"/>
</dbReference>
<evidence type="ECO:0000313" key="10">
    <source>
        <dbReference type="EMBL" id="MCS0604416.1"/>
    </source>
</evidence>
<dbReference type="Pfam" id="PF13401">
    <property type="entry name" value="AAA_22"/>
    <property type="match status" value="1"/>
</dbReference>
<dbReference type="InterPro" id="IPR051677">
    <property type="entry name" value="AfsR-DnrI-RedD_regulator"/>
</dbReference>
<dbReference type="InterPro" id="IPR001867">
    <property type="entry name" value="OmpR/PhoB-type_DNA-bd"/>
</dbReference>
<evidence type="ECO:0000256" key="5">
    <source>
        <dbReference type="ARBA" id="ARBA00023163"/>
    </source>
</evidence>
<dbReference type="PROSITE" id="PS50005">
    <property type="entry name" value="TPR"/>
    <property type="match status" value="1"/>
</dbReference>
<dbReference type="RefSeq" id="WP_258781112.1">
    <property type="nucleotide sequence ID" value="NZ_JANUGP010000021.1"/>
</dbReference>
<protein>
    <submittedName>
        <fullName evidence="10">Tetratricopeptide repeat protein</fullName>
    </submittedName>
</protein>
<organism evidence="10 11">
    <name type="scientific">Streptomyces pyxinicus</name>
    <dbReference type="NCBI Taxonomy" id="2970331"/>
    <lineage>
        <taxon>Bacteria</taxon>
        <taxon>Bacillati</taxon>
        <taxon>Actinomycetota</taxon>
        <taxon>Actinomycetes</taxon>
        <taxon>Kitasatosporales</taxon>
        <taxon>Streptomycetaceae</taxon>
        <taxon>Streptomyces</taxon>
    </lineage>
</organism>
<dbReference type="InterPro" id="IPR019734">
    <property type="entry name" value="TPR_rpt"/>
</dbReference>
<evidence type="ECO:0000256" key="8">
    <source>
        <dbReference type="SAM" id="MobiDB-lite"/>
    </source>
</evidence>
<dbReference type="PROSITE" id="PS51755">
    <property type="entry name" value="OMPR_PHOB"/>
    <property type="match status" value="1"/>
</dbReference>
<keyword evidence="2" id="KW-0902">Two-component regulatory system</keyword>
<name>A0ABT2B7D3_9ACTN</name>
<dbReference type="PANTHER" id="PTHR35807:SF1">
    <property type="entry name" value="TRANSCRIPTIONAL REGULATOR REDD"/>
    <property type="match status" value="1"/>
</dbReference>
<dbReference type="PANTHER" id="PTHR35807">
    <property type="entry name" value="TRANSCRIPTIONAL REGULATOR REDD-RELATED"/>
    <property type="match status" value="1"/>
</dbReference>
<dbReference type="Pfam" id="PF13374">
    <property type="entry name" value="TPR_10"/>
    <property type="match status" value="1"/>
</dbReference>
<evidence type="ECO:0000256" key="4">
    <source>
        <dbReference type="ARBA" id="ARBA00023125"/>
    </source>
</evidence>
<evidence type="ECO:0000256" key="6">
    <source>
        <dbReference type="PROSITE-ProRule" id="PRU00339"/>
    </source>
</evidence>
<proteinExistence type="inferred from homology"/>
<evidence type="ECO:0000256" key="3">
    <source>
        <dbReference type="ARBA" id="ARBA00023015"/>
    </source>
</evidence>
<dbReference type="SMART" id="SM00862">
    <property type="entry name" value="Trans_reg_C"/>
    <property type="match status" value="1"/>
</dbReference>
<dbReference type="SMART" id="SM01043">
    <property type="entry name" value="BTAD"/>
    <property type="match status" value="1"/>
</dbReference>
<dbReference type="SUPFAM" id="SSF48452">
    <property type="entry name" value="TPR-like"/>
    <property type="match status" value="2"/>
</dbReference>
<dbReference type="SMART" id="SM00028">
    <property type="entry name" value="TPR"/>
    <property type="match status" value="5"/>
</dbReference>
<dbReference type="PRINTS" id="PR00364">
    <property type="entry name" value="DISEASERSIST"/>
</dbReference>
<dbReference type="Pfam" id="PF00486">
    <property type="entry name" value="Trans_reg_C"/>
    <property type="match status" value="1"/>
</dbReference>
<dbReference type="EMBL" id="JANUGP010000021">
    <property type="protein sequence ID" value="MCS0604416.1"/>
    <property type="molecule type" value="Genomic_DNA"/>
</dbReference>
<feature type="region of interest" description="Disordered" evidence="8">
    <location>
        <begin position="250"/>
        <end position="298"/>
    </location>
</feature>
<evidence type="ECO:0000259" key="9">
    <source>
        <dbReference type="PROSITE" id="PS51755"/>
    </source>
</evidence>
<dbReference type="Pfam" id="PF03704">
    <property type="entry name" value="BTAD"/>
    <property type="match status" value="1"/>
</dbReference>
<evidence type="ECO:0000256" key="2">
    <source>
        <dbReference type="ARBA" id="ARBA00023012"/>
    </source>
</evidence>
<dbReference type="InterPro" id="IPR005158">
    <property type="entry name" value="BTAD"/>
</dbReference>
<keyword evidence="4 7" id="KW-0238">DNA-binding</keyword>
<dbReference type="SUPFAM" id="SSF46894">
    <property type="entry name" value="C-terminal effector domain of the bipartite response regulators"/>
    <property type="match status" value="1"/>
</dbReference>
<gene>
    <name evidence="10" type="ORF">NX794_24855</name>
</gene>
<feature type="repeat" description="TPR" evidence="6">
    <location>
        <begin position="869"/>
        <end position="902"/>
    </location>
</feature>
<dbReference type="InterPro" id="IPR049945">
    <property type="entry name" value="AAA_22"/>
</dbReference>
<dbReference type="InterPro" id="IPR036388">
    <property type="entry name" value="WH-like_DNA-bd_sf"/>
</dbReference>
<feature type="compositionally biased region" description="Pro residues" evidence="8">
    <location>
        <begin position="271"/>
        <end position="287"/>
    </location>
</feature>
<accession>A0ABT2B7D3</accession>
<evidence type="ECO:0000313" key="11">
    <source>
        <dbReference type="Proteomes" id="UP001205612"/>
    </source>
</evidence>
<keyword evidence="5" id="KW-0804">Transcription</keyword>
<dbReference type="SUPFAM" id="SSF52540">
    <property type="entry name" value="P-loop containing nucleoside triphosphate hydrolases"/>
    <property type="match status" value="1"/>
</dbReference>